<dbReference type="RefSeq" id="WP_380581744.1">
    <property type="nucleotide sequence ID" value="NZ_JBHSQJ010000032.1"/>
</dbReference>
<protein>
    <submittedName>
        <fullName evidence="1">Uncharacterized protein</fullName>
    </submittedName>
</protein>
<proteinExistence type="predicted"/>
<evidence type="ECO:0000313" key="1">
    <source>
        <dbReference type="EMBL" id="MFC5907379.1"/>
    </source>
</evidence>
<dbReference type="Proteomes" id="UP001596174">
    <property type="component" value="Unassembled WGS sequence"/>
</dbReference>
<evidence type="ECO:0000313" key="2">
    <source>
        <dbReference type="Proteomes" id="UP001596174"/>
    </source>
</evidence>
<reference evidence="2" key="1">
    <citation type="journal article" date="2019" name="Int. J. Syst. Evol. Microbiol.">
        <title>The Global Catalogue of Microorganisms (GCM) 10K type strain sequencing project: providing services to taxonomists for standard genome sequencing and annotation.</title>
        <authorList>
            <consortium name="The Broad Institute Genomics Platform"/>
            <consortium name="The Broad Institute Genome Sequencing Center for Infectious Disease"/>
            <person name="Wu L."/>
            <person name="Ma J."/>
        </authorList>
    </citation>
    <scope>NUCLEOTIDE SEQUENCE [LARGE SCALE GENOMIC DNA]</scope>
    <source>
        <strain evidence="2">JCM 4816</strain>
    </source>
</reference>
<keyword evidence="2" id="KW-1185">Reference proteome</keyword>
<dbReference type="EMBL" id="JBHSQJ010000032">
    <property type="protein sequence ID" value="MFC5907379.1"/>
    <property type="molecule type" value="Genomic_DNA"/>
</dbReference>
<gene>
    <name evidence="1" type="ORF">ACFP3V_09115</name>
</gene>
<name>A0ABW1FY18_9ACTN</name>
<organism evidence="1 2">
    <name type="scientific">Streptacidiphilus monticola</name>
    <dbReference type="NCBI Taxonomy" id="2161674"/>
    <lineage>
        <taxon>Bacteria</taxon>
        <taxon>Bacillati</taxon>
        <taxon>Actinomycetota</taxon>
        <taxon>Actinomycetes</taxon>
        <taxon>Kitasatosporales</taxon>
        <taxon>Streptomycetaceae</taxon>
        <taxon>Streptacidiphilus</taxon>
    </lineage>
</organism>
<comment type="caution">
    <text evidence="1">The sequence shown here is derived from an EMBL/GenBank/DDBJ whole genome shotgun (WGS) entry which is preliminary data.</text>
</comment>
<sequence length="99" mass="10981">MTFDYFPPPRREADWVRVPQPAASGYQPTQVLTPQAAAPPRAEGTPIYDALYEEFRRLFRTLPGDRAGEENLQFRGFSAPSGGRHRVVSSYLSLTAGAP</sequence>
<accession>A0ABW1FY18</accession>